<dbReference type="AlphaFoldDB" id="A0A5B7EAU7"/>
<proteinExistence type="predicted"/>
<dbReference type="EMBL" id="VSRR010002394">
    <property type="protein sequence ID" value="MPC31231.1"/>
    <property type="molecule type" value="Genomic_DNA"/>
</dbReference>
<evidence type="ECO:0000313" key="2">
    <source>
        <dbReference type="Proteomes" id="UP000324222"/>
    </source>
</evidence>
<dbReference type="Proteomes" id="UP000324222">
    <property type="component" value="Unassembled WGS sequence"/>
</dbReference>
<protein>
    <submittedName>
        <fullName evidence="1">Uncharacterized protein</fullName>
    </submittedName>
</protein>
<sequence>MRRRCAAQLQSGIVTFDVIDCSNRQHSTVFSSGGGLVERGVEGACGRVSLSIALCGRHSSTNTQVICFPQGDTRPWREYRHGGRHSLTPSGGENVYKRASTSTRVIMSLNYPLPNDQLLKTLPLCTQLSPSHPPVITLRVTQGSRTRFLSTLE</sequence>
<evidence type="ECO:0000313" key="1">
    <source>
        <dbReference type="EMBL" id="MPC31231.1"/>
    </source>
</evidence>
<keyword evidence="2" id="KW-1185">Reference proteome</keyword>
<name>A0A5B7EAU7_PORTR</name>
<accession>A0A5B7EAU7</accession>
<comment type="caution">
    <text evidence="1">The sequence shown here is derived from an EMBL/GenBank/DDBJ whole genome shotgun (WGS) entry which is preliminary data.</text>
</comment>
<gene>
    <name evidence="1" type="ORF">E2C01_024517</name>
</gene>
<organism evidence="1 2">
    <name type="scientific">Portunus trituberculatus</name>
    <name type="common">Swimming crab</name>
    <name type="synonym">Neptunus trituberculatus</name>
    <dbReference type="NCBI Taxonomy" id="210409"/>
    <lineage>
        <taxon>Eukaryota</taxon>
        <taxon>Metazoa</taxon>
        <taxon>Ecdysozoa</taxon>
        <taxon>Arthropoda</taxon>
        <taxon>Crustacea</taxon>
        <taxon>Multicrustacea</taxon>
        <taxon>Malacostraca</taxon>
        <taxon>Eumalacostraca</taxon>
        <taxon>Eucarida</taxon>
        <taxon>Decapoda</taxon>
        <taxon>Pleocyemata</taxon>
        <taxon>Brachyura</taxon>
        <taxon>Eubrachyura</taxon>
        <taxon>Portunoidea</taxon>
        <taxon>Portunidae</taxon>
        <taxon>Portuninae</taxon>
        <taxon>Portunus</taxon>
    </lineage>
</organism>
<reference evidence="1 2" key="1">
    <citation type="submission" date="2019-05" db="EMBL/GenBank/DDBJ databases">
        <title>Another draft genome of Portunus trituberculatus and its Hox gene families provides insights of decapod evolution.</title>
        <authorList>
            <person name="Jeong J.-H."/>
            <person name="Song I."/>
            <person name="Kim S."/>
            <person name="Choi T."/>
            <person name="Kim D."/>
            <person name="Ryu S."/>
            <person name="Kim W."/>
        </authorList>
    </citation>
    <scope>NUCLEOTIDE SEQUENCE [LARGE SCALE GENOMIC DNA]</scope>
    <source>
        <tissue evidence="1">Muscle</tissue>
    </source>
</reference>